<dbReference type="AlphaFoldDB" id="A0A255EBD9"/>
<dbReference type="PANTHER" id="PTHR43649">
    <property type="entry name" value="ARABINOSE-BINDING PROTEIN-RELATED"/>
    <property type="match status" value="1"/>
</dbReference>
<evidence type="ECO:0000313" key="4">
    <source>
        <dbReference type="EMBL" id="OYN88894.1"/>
    </source>
</evidence>
<keyword evidence="3" id="KW-0732">Signal</keyword>
<dbReference type="PANTHER" id="PTHR43649:SF34">
    <property type="entry name" value="ABC TRANSPORTER PERIPLASMIC-BINDING PROTEIN YCJN-RELATED"/>
    <property type="match status" value="1"/>
</dbReference>
<organism evidence="4 5">
    <name type="scientific">Parenemella sanctibonifatiensis</name>
    <dbReference type="NCBI Taxonomy" id="2016505"/>
    <lineage>
        <taxon>Bacteria</taxon>
        <taxon>Bacillati</taxon>
        <taxon>Actinomycetota</taxon>
        <taxon>Actinomycetes</taxon>
        <taxon>Propionibacteriales</taxon>
        <taxon>Propionibacteriaceae</taxon>
        <taxon>Parenemella</taxon>
    </lineage>
</organism>
<dbReference type="InterPro" id="IPR050490">
    <property type="entry name" value="Bact_solute-bd_prot1"/>
</dbReference>
<reference evidence="4 5" key="1">
    <citation type="submission" date="2017-07" db="EMBL/GenBank/DDBJ databases">
        <title>Draft whole genome sequences of clinical Proprionibacteriaceae strains.</title>
        <authorList>
            <person name="Bernier A.-M."/>
            <person name="Bernard K."/>
            <person name="Domingo M.-C."/>
        </authorList>
    </citation>
    <scope>NUCLEOTIDE SEQUENCE [LARGE SCALE GENOMIC DNA]</scope>
    <source>
        <strain evidence="4 5">NML 160184</strain>
    </source>
</reference>
<dbReference type="Pfam" id="PF01547">
    <property type="entry name" value="SBP_bac_1"/>
    <property type="match status" value="1"/>
</dbReference>
<name>A0A255EBD9_9ACTN</name>
<evidence type="ECO:0000313" key="5">
    <source>
        <dbReference type="Proteomes" id="UP000216533"/>
    </source>
</evidence>
<dbReference type="Proteomes" id="UP000216533">
    <property type="component" value="Unassembled WGS sequence"/>
</dbReference>
<dbReference type="PROSITE" id="PS51257">
    <property type="entry name" value="PROKAR_LIPOPROTEIN"/>
    <property type="match status" value="1"/>
</dbReference>
<dbReference type="InterPro" id="IPR006059">
    <property type="entry name" value="SBP"/>
</dbReference>
<comment type="caution">
    <text evidence="4">The sequence shown here is derived from an EMBL/GenBank/DDBJ whole genome shotgun (WGS) entry which is preliminary data.</text>
</comment>
<gene>
    <name evidence="4" type="ORF">CGZ92_03490</name>
</gene>
<dbReference type="Gene3D" id="3.40.190.10">
    <property type="entry name" value="Periplasmic binding protein-like II"/>
    <property type="match status" value="2"/>
</dbReference>
<accession>A0A255EBD9</accession>
<evidence type="ECO:0000256" key="1">
    <source>
        <dbReference type="ARBA" id="ARBA00008520"/>
    </source>
</evidence>
<dbReference type="CDD" id="cd13585">
    <property type="entry name" value="PBP2_TMBP_like"/>
    <property type="match status" value="1"/>
</dbReference>
<protein>
    <submittedName>
        <fullName evidence="4">ABC transporter substrate-binding protein</fullName>
    </submittedName>
</protein>
<sequence length="422" mass="45195">MKLSLAAGAAAVTGTGLAGCSGGGSDTLQVTLANHPWSEAIRDMVPEFEAATGLTINLTQLGEDQLSDQYNVKLNAGATDLDVLMYRPLQEGRQFSQYGYLMDLTDRVNEGDYGWDDYQAGPQSATMHEDQVLGVPLTTERECLYYRTDLLEQLGASEPPQTLDELVELSARGAADLGIAGFVARTARSAAVTQFSSYLYSHGADFHSEDGRTSTLDAPEALAAYEMYGQLIREYGPANVSTDMSWNEAMAIFTQGNALFYTEADVLFPNATDPAKSQVSDTVGFAAFPAGPAGSRPFNIPSWALAINEASQNQDNAWEFVRWATTKERTLQLQSEQGLMSARSSAWNDASGTAGFPADLTESINANSQDGVGHDRPLVIKVAQAREIVGQPIVDAITGGDVAGSVQAAHEAFQAFLDDEAE</sequence>
<evidence type="ECO:0000256" key="3">
    <source>
        <dbReference type="ARBA" id="ARBA00022729"/>
    </source>
</evidence>
<evidence type="ECO:0000256" key="2">
    <source>
        <dbReference type="ARBA" id="ARBA00022448"/>
    </source>
</evidence>
<keyword evidence="2" id="KW-0813">Transport</keyword>
<proteinExistence type="inferred from homology"/>
<dbReference type="SUPFAM" id="SSF53850">
    <property type="entry name" value="Periplasmic binding protein-like II"/>
    <property type="match status" value="1"/>
</dbReference>
<comment type="similarity">
    <text evidence="1">Belongs to the bacterial solute-binding protein 1 family.</text>
</comment>
<dbReference type="EMBL" id="NMVI01000011">
    <property type="protein sequence ID" value="OYN88894.1"/>
    <property type="molecule type" value="Genomic_DNA"/>
</dbReference>